<dbReference type="Proteomes" id="UP000799302">
    <property type="component" value="Unassembled WGS sequence"/>
</dbReference>
<evidence type="ECO:0000256" key="6">
    <source>
        <dbReference type="ARBA" id="ARBA00023163"/>
    </source>
</evidence>
<dbReference type="PANTHER" id="PTHR13224">
    <property type="entry name" value="THYROID HORMONE RECEPTOR-ASSOCIATED PROTEIN-RELATED"/>
    <property type="match status" value="1"/>
</dbReference>
<feature type="domain" description="Mediator complex subunit 16 C-terminal" evidence="11">
    <location>
        <begin position="873"/>
        <end position="932"/>
    </location>
</feature>
<name>A0A6A6U9H4_9PEZI</name>
<feature type="domain" description="Mediator complex subunit Med16 N-terminal" evidence="10">
    <location>
        <begin position="142"/>
        <end position="483"/>
    </location>
</feature>
<dbReference type="InterPro" id="IPR048339">
    <property type="entry name" value="Mediator_Med16_C"/>
</dbReference>
<dbReference type="GO" id="GO:0016592">
    <property type="term" value="C:mediator complex"/>
    <property type="evidence" value="ECO:0007669"/>
    <property type="project" value="InterPro"/>
</dbReference>
<dbReference type="PANTHER" id="PTHR13224:SF6">
    <property type="entry name" value="MEDIATOR OF RNA POLYMERASE II TRANSCRIPTION SUBUNIT 16"/>
    <property type="match status" value="1"/>
</dbReference>
<dbReference type="InterPro" id="IPR021665">
    <property type="entry name" value="Mediator_Med16_N"/>
</dbReference>
<evidence type="ECO:0000256" key="7">
    <source>
        <dbReference type="ARBA" id="ARBA00023242"/>
    </source>
</evidence>
<evidence type="ECO:0000256" key="9">
    <source>
        <dbReference type="RuleBase" id="RU364149"/>
    </source>
</evidence>
<dbReference type="Pfam" id="PF11635">
    <property type="entry name" value="Med16_N"/>
    <property type="match status" value="1"/>
</dbReference>
<dbReference type="GO" id="GO:0045893">
    <property type="term" value="P:positive regulation of DNA-templated transcription"/>
    <property type="evidence" value="ECO:0007669"/>
    <property type="project" value="TreeGrafter"/>
</dbReference>
<evidence type="ECO:0000313" key="12">
    <source>
        <dbReference type="EMBL" id="KAF2667544.1"/>
    </source>
</evidence>
<dbReference type="InterPro" id="IPR036322">
    <property type="entry name" value="WD40_repeat_dom_sf"/>
</dbReference>
<evidence type="ECO:0000256" key="8">
    <source>
        <dbReference type="ARBA" id="ARBA00032015"/>
    </source>
</evidence>
<keyword evidence="7 9" id="KW-0539">Nucleus</keyword>
<evidence type="ECO:0000256" key="2">
    <source>
        <dbReference type="ARBA" id="ARBA00006543"/>
    </source>
</evidence>
<dbReference type="InterPro" id="IPR048338">
    <property type="entry name" value="Mediator_Med16"/>
</dbReference>
<evidence type="ECO:0000256" key="3">
    <source>
        <dbReference type="ARBA" id="ARBA00019614"/>
    </source>
</evidence>
<keyword evidence="6 9" id="KW-0804">Transcription</keyword>
<dbReference type="Pfam" id="PF20719">
    <property type="entry name" value="Med16_C"/>
    <property type="match status" value="1"/>
</dbReference>
<accession>A0A6A6U9H4</accession>
<keyword evidence="5 9" id="KW-0010">Activator</keyword>
<comment type="similarity">
    <text evidence="2 9">Belongs to the Mediator complex subunit 16 family.</text>
</comment>
<evidence type="ECO:0000259" key="10">
    <source>
        <dbReference type="Pfam" id="PF11635"/>
    </source>
</evidence>
<dbReference type="AlphaFoldDB" id="A0A6A6U9H4"/>
<evidence type="ECO:0000256" key="4">
    <source>
        <dbReference type="ARBA" id="ARBA00023015"/>
    </source>
</evidence>
<dbReference type="SUPFAM" id="SSF50978">
    <property type="entry name" value="WD40 repeat-like"/>
    <property type="match status" value="1"/>
</dbReference>
<comment type="subunit">
    <text evidence="9">Component of the Mediator complex.</text>
</comment>
<dbReference type="EMBL" id="MU004237">
    <property type="protein sequence ID" value="KAF2667544.1"/>
    <property type="molecule type" value="Genomic_DNA"/>
</dbReference>
<proteinExistence type="inferred from homology"/>
<dbReference type="OrthoDB" id="4139168at2759"/>
<comment type="subcellular location">
    <subcellularLocation>
        <location evidence="1 9">Nucleus</location>
    </subcellularLocation>
</comment>
<keyword evidence="13" id="KW-1185">Reference proteome</keyword>
<gene>
    <name evidence="9" type="primary">MED16</name>
    <name evidence="12" type="ORF">BT63DRAFT_294707</name>
</gene>
<evidence type="ECO:0000313" key="13">
    <source>
        <dbReference type="Proteomes" id="UP000799302"/>
    </source>
</evidence>
<evidence type="ECO:0000256" key="5">
    <source>
        <dbReference type="ARBA" id="ARBA00023159"/>
    </source>
</evidence>
<reference evidence="12" key="1">
    <citation type="journal article" date="2020" name="Stud. Mycol.">
        <title>101 Dothideomycetes genomes: a test case for predicting lifestyles and emergence of pathogens.</title>
        <authorList>
            <person name="Haridas S."/>
            <person name="Albert R."/>
            <person name="Binder M."/>
            <person name="Bloem J."/>
            <person name="Labutti K."/>
            <person name="Salamov A."/>
            <person name="Andreopoulos B."/>
            <person name="Baker S."/>
            <person name="Barry K."/>
            <person name="Bills G."/>
            <person name="Bluhm B."/>
            <person name="Cannon C."/>
            <person name="Castanera R."/>
            <person name="Culley D."/>
            <person name="Daum C."/>
            <person name="Ezra D."/>
            <person name="Gonzalez J."/>
            <person name="Henrissat B."/>
            <person name="Kuo A."/>
            <person name="Liang C."/>
            <person name="Lipzen A."/>
            <person name="Lutzoni F."/>
            <person name="Magnuson J."/>
            <person name="Mondo S."/>
            <person name="Nolan M."/>
            <person name="Ohm R."/>
            <person name="Pangilinan J."/>
            <person name="Park H.-J."/>
            <person name="Ramirez L."/>
            <person name="Alfaro M."/>
            <person name="Sun H."/>
            <person name="Tritt A."/>
            <person name="Yoshinaga Y."/>
            <person name="Zwiers L.-H."/>
            <person name="Turgeon B."/>
            <person name="Goodwin S."/>
            <person name="Spatafora J."/>
            <person name="Crous P."/>
            <person name="Grigoriev I."/>
        </authorList>
    </citation>
    <scope>NUCLEOTIDE SEQUENCE</scope>
    <source>
        <strain evidence="12">CBS 115976</strain>
    </source>
</reference>
<organism evidence="12 13">
    <name type="scientific">Microthyrium microscopicum</name>
    <dbReference type="NCBI Taxonomy" id="703497"/>
    <lineage>
        <taxon>Eukaryota</taxon>
        <taxon>Fungi</taxon>
        <taxon>Dikarya</taxon>
        <taxon>Ascomycota</taxon>
        <taxon>Pezizomycotina</taxon>
        <taxon>Dothideomycetes</taxon>
        <taxon>Dothideomycetes incertae sedis</taxon>
        <taxon>Microthyriales</taxon>
        <taxon>Microthyriaceae</taxon>
        <taxon>Microthyrium</taxon>
    </lineage>
</organism>
<keyword evidence="4 9" id="KW-0805">Transcription regulation</keyword>
<protein>
    <recommendedName>
        <fullName evidence="3 9">Mediator of RNA polymerase II transcription subunit 16</fullName>
    </recommendedName>
    <alternativeName>
        <fullName evidence="8 9">Mediator complex subunit 16</fullName>
    </alternativeName>
</protein>
<evidence type="ECO:0000256" key="1">
    <source>
        <dbReference type="ARBA" id="ARBA00004123"/>
    </source>
</evidence>
<sequence>MLADHDTLMDDLFGDSEAVQIPAAPPLHGLNQRLDDLSRGSCCQRLAYSREGAIAAISKDSKSISISILSRNPRHGTWSLKPLNVITPELGDEGSASIVHIAWSPLGGDLAIVDDAGQICIYRSFQVLGQMRLQPQKSLVIEHDFRSIVGFHWFGVFPHSRSTGVCWSATRTGANWQYDTKHSVGPVGPCNPIKSGNAFLSLSRGGVLKLFFALQDGTYSVQSCTLDGAPHIADAISHAAFAPDSDNSLMVAAYDLSRQLKVFRIHVNWKYNEKEPQEAPRPSLEVVPHAWEESCHPLSANSMGQDNSTAGGPDSSYLSQMTHLEFLAPESSGKTSGNRDSVPTILATFCNIPRAATMVYDPLNRYQNAASVVCRWHLKAVKLPPVLAVFDEIQAMYFKNVPGLIKSSEQTIKQELQLERLSDVHLHSIVLSQTILRHNTLLGFAMSDGAIEFRFRESMELASADGNYEEVSTLPQSGFSFPQGEPVLNVALSPNFCCALAMNTDGKVKLRRMEYSVDSLGSLNEDQPQFGAISALLASSVTSSFIGYCTVDDILAILPPDIPITLANAIAEQLFMACSAVPTGSIDFLNPKNQTTAYFLKSTMLQRCISFHYALSPMEHGCLSINAKLAWTLFNMKSVIASLYYCTNPEPSWRIEIANTMLGNIRYATGVVGFILQEISNLRHDLGDNGLNDHAAIAEKIKASGSPALLFIFCSLPRKTLRQCLNLLQKLWDLTNKNMNTPSETNPQLQQQWKQFASELVRNCPHFNLVFKTHDFLDQEQAPEKRRRNPLETLLVELDGYLARAYEKSNYSDADRLSSEMRMFVRAEISPSLLPIAGALLKKMEGLGRYYDQGALYRLDTSFLGAWGALAITAEKRRWDSVRKSEYGMQARVRRCPRCASVMEEVRQGDPAVLWMTVMGALRSCNCGNSWAVGQMDEERKSNGDVVRVKRERED</sequence>
<evidence type="ECO:0000259" key="11">
    <source>
        <dbReference type="Pfam" id="PF20719"/>
    </source>
</evidence>
<comment type="function">
    <text evidence="9">Component of the Mediator complex, a coactivator involved in the regulated transcription of nearly all RNA polymerase II-dependent genes. Mediator functions as a bridge to convey information from gene-specific regulatory proteins to the basal RNA polymerase II transcription machinery. Mediator is recruited to promoters by direct interactions with regulatory proteins and serves as a scaffold for the assembly of a functional preinitiation complex with RNA polymerase II and the general transcription factors.</text>
</comment>